<keyword evidence="3" id="KW-0863">Zinc-finger</keyword>
<evidence type="ECO:0000256" key="4">
    <source>
        <dbReference type="ARBA" id="ARBA00022833"/>
    </source>
</evidence>
<dbReference type="Gene3D" id="1.10.565.10">
    <property type="entry name" value="Retinoid X Receptor"/>
    <property type="match status" value="1"/>
</dbReference>
<dbReference type="FunFam" id="1.10.565.10:FF:000034">
    <property type="entry name" value="Hormone receptor 4, isoform J"/>
    <property type="match status" value="1"/>
</dbReference>
<dbReference type="AlphaFoldDB" id="A0A9P0FHE8"/>
<dbReference type="EMBL" id="OV121134">
    <property type="protein sequence ID" value="CAH0553535.1"/>
    <property type="molecule type" value="Genomic_DNA"/>
</dbReference>
<dbReference type="SMART" id="SM00399">
    <property type="entry name" value="ZnF_C4"/>
    <property type="match status" value="1"/>
</dbReference>
<feature type="domain" description="Nuclear receptor" evidence="11">
    <location>
        <begin position="418"/>
        <end position="493"/>
    </location>
</feature>
<accession>A0A9P0FHE8</accession>
<dbReference type="CDD" id="cd07168">
    <property type="entry name" value="NR_DBD_DHR4_like"/>
    <property type="match status" value="1"/>
</dbReference>
<feature type="region of interest" description="Disordered" evidence="10">
    <location>
        <begin position="114"/>
        <end position="150"/>
    </location>
</feature>
<dbReference type="GO" id="GO:0008270">
    <property type="term" value="F:zinc ion binding"/>
    <property type="evidence" value="ECO:0007669"/>
    <property type="project" value="UniProtKB-KW"/>
</dbReference>
<evidence type="ECO:0000259" key="12">
    <source>
        <dbReference type="PROSITE" id="PS51843"/>
    </source>
</evidence>
<organism evidence="13 14">
    <name type="scientific">Brassicogethes aeneus</name>
    <name type="common">Rape pollen beetle</name>
    <name type="synonym">Meligethes aeneus</name>
    <dbReference type="NCBI Taxonomy" id="1431903"/>
    <lineage>
        <taxon>Eukaryota</taxon>
        <taxon>Metazoa</taxon>
        <taxon>Ecdysozoa</taxon>
        <taxon>Arthropoda</taxon>
        <taxon>Hexapoda</taxon>
        <taxon>Insecta</taxon>
        <taxon>Pterygota</taxon>
        <taxon>Neoptera</taxon>
        <taxon>Endopterygota</taxon>
        <taxon>Coleoptera</taxon>
        <taxon>Polyphaga</taxon>
        <taxon>Cucujiformia</taxon>
        <taxon>Nitidulidae</taxon>
        <taxon>Meligethinae</taxon>
        <taxon>Brassicogethes</taxon>
    </lineage>
</organism>
<dbReference type="FunFam" id="3.30.50.10:FF:000006">
    <property type="entry name" value="Nuclear receptor subfamily 5 group A member"/>
    <property type="match status" value="1"/>
</dbReference>
<dbReference type="PRINTS" id="PR00398">
    <property type="entry name" value="STRDHORMONER"/>
</dbReference>
<evidence type="ECO:0000256" key="9">
    <source>
        <dbReference type="ARBA" id="ARBA00023242"/>
    </source>
</evidence>
<dbReference type="Proteomes" id="UP001154078">
    <property type="component" value="Chromosome 3"/>
</dbReference>
<keyword evidence="9" id="KW-0539">Nucleus</keyword>
<reference evidence="13" key="1">
    <citation type="submission" date="2021-12" db="EMBL/GenBank/DDBJ databases">
        <authorList>
            <person name="King R."/>
        </authorList>
    </citation>
    <scope>NUCLEOTIDE SEQUENCE</scope>
</reference>
<keyword evidence="4" id="KW-0862">Zinc</keyword>
<dbReference type="InterPro" id="IPR001723">
    <property type="entry name" value="Nuclear_hrmn_rcpt"/>
</dbReference>
<dbReference type="PROSITE" id="PS51030">
    <property type="entry name" value="NUCLEAR_REC_DBD_2"/>
    <property type="match status" value="1"/>
</dbReference>
<feature type="region of interest" description="Disordered" evidence="10">
    <location>
        <begin position="30"/>
        <end position="76"/>
    </location>
</feature>
<evidence type="ECO:0000256" key="6">
    <source>
        <dbReference type="ARBA" id="ARBA00023125"/>
    </source>
</evidence>
<dbReference type="SUPFAM" id="SSF57716">
    <property type="entry name" value="Glucocorticoid receptor-like (DNA-binding domain)"/>
    <property type="match status" value="1"/>
</dbReference>
<keyword evidence="14" id="KW-1185">Reference proteome</keyword>
<dbReference type="GO" id="GO:0035556">
    <property type="term" value="P:intracellular signal transduction"/>
    <property type="evidence" value="ECO:0007669"/>
    <property type="project" value="UniProtKB-ARBA"/>
</dbReference>
<keyword evidence="2" id="KW-0479">Metal-binding</keyword>
<evidence type="ECO:0000256" key="3">
    <source>
        <dbReference type="ARBA" id="ARBA00022771"/>
    </source>
</evidence>
<name>A0A9P0FHE8_BRAAE</name>
<protein>
    <recommendedName>
        <fullName evidence="15">Hormone receptor 4</fullName>
    </recommendedName>
</protein>
<dbReference type="OrthoDB" id="10006908at2759"/>
<dbReference type="Gene3D" id="3.30.50.10">
    <property type="entry name" value="Erythroid Transcription Factor GATA-1, subunit A"/>
    <property type="match status" value="1"/>
</dbReference>
<evidence type="ECO:0000256" key="7">
    <source>
        <dbReference type="ARBA" id="ARBA00023163"/>
    </source>
</evidence>
<sequence>MSSLGIMTLTRAPCELDKMSLFQDLKLKRRKVDSRCSSDGESVADTSTSSPDLVSPPSPKMTDAVCNPPSPDSTPIQLHLSEPTLDKISRRLEDSGVFDGGGTASVIRTLPVFRSQSPPTRPAPAASPLQPPRPHSSPGRPANTSPVIKHNPLLIHSTPTQLPPIIRHIQPTTVTCQEPTSSSPLSSKPRGVIISQQQAAQAQVQGQASLSPNQLWLNHSRINGVKPELIGGVNTIPHYPDIKSPGIPMSPRPTANVPARQTPTVIMGEAGGVRTMIWSQPSMCTTPTSPLAMEQPQLHPTTSNWSPTHVNVTNPEESAAQMLLNLGQDRLRLPVSRSMATPQSPAPGHFSNAPLNMERLWAGDLRQLPVNQQNQALNLTSASPGPPNIYSPNDLKMVGLNETVALEQHDPAEEEEQPMICMICEDKATGLHYGIITCEGCKGFFKRTVQNRRVYTCVADGNCEITKAQRNRCQYCRFKKCIEQGMVLQAVREDRMPGGRNSGAVYNLYKVKYKKHKKPCKSQQQQQKAMEKSITMANNQQQFKPEQTSSIPSNLVNGTILKTALTNPSEVVRFRQRLDSAVSSSRDRNFSIEYSLSMIKTLIDCDEFQDIATLQNLDDLLDHNTDLSEKLCHIGDSIVYKLVQWTKRLPFYLELPVEVHTRLLTHKWHELLVLTTSAYQAIHKANEPMPTIKTDFTQEVETNLCTLQSCLTSMMGREITIEQLRQDVGLMIEKITHVTLMFRQIKLTMEEYVCLKVITMLNQAKPASSSGNSELESIHERYMTCLRVYTQHMYPQQTTRFQDLLVRLPEIQSAASLLLESKMFYVPFLLNSAIQR</sequence>
<dbReference type="PANTHER" id="PTHR48092">
    <property type="entry name" value="KNIRPS-RELATED PROTEIN-RELATED"/>
    <property type="match status" value="1"/>
</dbReference>
<feature type="domain" description="NR LBD" evidence="12">
    <location>
        <begin position="594"/>
        <end position="836"/>
    </location>
</feature>
<dbReference type="InterPro" id="IPR050200">
    <property type="entry name" value="Nuclear_hormone_rcpt_NR3"/>
</dbReference>
<evidence type="ECO:0000256" key="10">
    <source>
        <dbReference type="SAM" id="MobiDB-lite"/>
    </source>
</evidence>
<evidence type="ECO:0000256" key="1">
    <source>
        <dbReference type="ARBA" id="ARBA00004123"/>
    </source>
</evidence>
<dbReference type="Pfam" id="PF00105">
    <property type="entry name" value="zf-C4"/>
    <property type="match status" value="1"/>
</dbReference>
<gene>
    <name evidence="13" type="ORF">MELIAE_LOCUS5499</name>
</gene>
<dbReference type="InterPro" id="IPR000536">
    <property type="entry name" value="Nucl_hrmn_rcpt_lig-bd"/>
</dbReference>
<dbReference type="PROSITE" id="PS51843">
    <property type="entry name" value="NR_LBD"/>
    <property type="match status" value="1"/>
</dbReference>
<dbReference type="SUPFAM" id="SSF48508">
    <property type="entry name" value="Nuclear receptor ligand-binding domain"/>
    <property type="match status" value="1"/>
</dbReference>
<keyword evidence="8" id="KW-0675">Receptor</keyword>
<evidence type="ECO:0000313" key="14">
    <source>
        <dbReference type="Proteomes" id="UP001154078"/>
    </source>
</evidence>
<keyword evidence="5" id="KW-0805">Transcription regulation</keyword>
<dbReference type="GO" id="GO:0043565">
    <property type="term" value="F:sequence-specific DNA binding"/>
    <property type="evidence" value="ECO:0007669"/>
    <property type="project" value="InterPro"/>
</dbReference>
<dbReference type="PROSITE" id="PS00031">
    <property type="entry name" value="NUCLEAR_REC_DBD_1"/>
    <property type="match status" value="1"/>
</dbReference>
<evidence type="ECO:0000256" key="5">
    <source>
        <dbReference type="ARBA" id="ARBA00023015"/>
    </source>
</evidence>
<dbReference type="Pfam" id="PF00104">
    <property type="entry name" value="Hormone_recep"/>
    <property type="match status" value="1"/>
</dbReference>
<proteinExistence type="predicted"/>
<dbReference type="InterPro" id="IPR035500">
    <property type="entry name" value="NHR-like_dom_sf"/>
</dbReference>
<keyword evidence="7" id="KW-0804">Transcription</keyword>
<dbReference type="GO" id="GO:0000981">
    <property type="term" value="F:DNA-binding transcription factor activity, RNA polymerase II-specific"/>
    <property type="evidence" value="ECO:0007669"/>
    <property type="project" value="UniProtKB-ARBA"/>
</dbReference>
<evidence type="ECO:0000256" key="2">
    <source>
        <dbReference type="ARBA" id="ARBA00022723"/>
    </source>
</evidence>
<dbReference type="InterPro" id="IPR001628">
    <property type="entry name" value="Znf_hrmn_rcpt"/>
</dbReference>
<dbReference type="PRINTS" id="PR00047">
    <property type="entry name" value="STROIDFINGER"/>
</dbReference>
<dbReference type="SMART" id="SM00430">
    <property type="entry name" value="HOLI"/>
    <property type="match status" value="1"/>
</dbReference>
<evidence type="ECO:0008006" key="15">
    <source>
        <dbReference type="Google" id="ProtNLM"/>
    </source>
</evidence>
<dbReference type="GO" id="GO:0005634">
    <property type="term" value="C:nucleus"/>
    <property type="evidence" value="ECO:0007669"/>
    <property type="project" value="UniProtKB-SubCell"/>
</dbReference>
<keyword evidence="6" id="KW-0238">DNA-binding</keyword>
<dbReference type="InterPro" id="IPR013088">
    <property type="entry name" value="Znf_NHR/GATA"/>
</dbReference>
<comment type="subcellular location">
    <subcellularLocation>
        <location evidence="1">Nucleus</location>
    </subcellularLocation>
</comment>
<evidence type="ECO:0000256" key="8">
    <source>
        <dbReference type="ARBA" id="ARBA00023170"/>
    </source>
</evidence>
<evidence type="ECO:0000313" key="13">
    <source>
        <dbReference type="EMBL" id="CAH0553535.1"/>
    </source>
</evidence>
<evidence type="ECO:0000259" key="11">
    <source>
        <dbReference type="PROSITE" id="PS51030"/>
    </source>
</evidence>
<feature type="compositionally biased region" description="Low complexity" evidence="10">
    <location>
        <begin position="115"/>
        <end position="128"/>
    </location>
</feature>
<feature type="compositionally biased region" description="Polar residues" evidence="10">
    <location>
        <begin position="39"/>
        <end position="52"/>
    </location>
</feature>